<name>A0A9Q0E9W8_9TELE</name>
<organism evidence="1 2">
    <name type="scientific">Muraenolepis orangiensis</name>
    <name type="common">Patagonian moray cod</name>
    <dbReference type="NCBI Taxonomy" id="630683"/>
    <lineage>
        <taxon>Eukaryota</taxon>
        <taxon>Metazoa</taxon>
        <taxon>Chordata</taxon>
        <taxon>Craniata</taxon>
        <taxon>Vertebrata</taxon>
        <taxon>Euteleostomi</taxon>
        <taxon>Actinopterygii</taxon>
        <taxon>Neopterygii</taxon>
        <taxon>Teleostei</taxon>
        <taxon>Neoteleostei</taxon>
        <taxon>Acanthomorphata</taxon>
        <taxon>Zeiogadaria</taxon>
        <taxon>Gadariae</taxon>
        <taxon>Gadiformes</taxon>
        <taxon>Muraenolepidoidei</taxon>
        <taxon>Muraenolepididae</taxon>
        <taxon>Muraenolepis</taxon>
    </lineage>
</organism>
<gene>
    <name evidence="1" type="ORF">NHX12_030310</name>
</gene>
<keyword evidence="2" id="KW-1185">Reference proteome</keyword>
<sequence>MGHMILLYRVRPLAVGNQANEARCVVILMSNSLKQSINNCYNRFTTTPHLTSSSIKLQPSPVPTVPVLLLPVLTNPSAVTDGTIGRSAHTHTHKHQKHRDNRGLRVLAVEE</sequence>
<proteinExistence type="predicted"/>
<accession>A0A9Q0E9W8</accession>
<evidence type="ECO:0000313" key="2">
    <source>
        <dbReference type="Proteomes" id="UP001148018"/>
    </source>
</evidence>
<dbReference type="AlphaFoldDB" id="A0A9Q0E9W8"/>
<dbReference type="EMBL" id="JANIIK010000046">
    <property type="protein sequence ID" value="KAJ3602558.1"/>
    <property type="molecule type" value="Genomic_DNA"/>
</dbReference>
<protein>
    <submittedName>
        <fullName evidence="1">Uncharacterized protein</fullName>
    </submittedName>
</protein>
<evidence type="ECO:0000313" key="1">
    <source>
        <dbReference type="EMBL" id="KAJ3602558.1"/>
    </source>
</evidence>
<dbReference type="Proteomes" id="UP001148018">
    <property type="component" value="Unassembled WGS sequence"/>
</dbReference>
<reference evidence="1" key="1">
    <citation type="submission" date="2022-07" db="EMBL/GenBank/DDBJ databases">
        <title>Chromosome-level genome of Muraenolepis orangiensis.</title>
        <authorList>
            <person name="Kim J."/>
        </authorList>
    </citation>
    <scope>NUCLEOTIDE SEQUENCE</scope>
    <source>
        <strain evidence="1">KU_S4_2022</strain>
        <tissue evidence="1">Muscle</tissue>
    </source>
</reference>
<comment type="caution">
    <text evidence="1">The sequence shown here is derived from an EMBL/GenBank/DDBJ whole genome shotgun (WGS) entry which is preliminary data.</text>
</comment>